<dbReference type="Gene3D" id="3.20.20.100">
    <property type="entry name" value="NADP-dependent oxidoreductase domain"/>
    <property type="match status" value="1"/>
</dbReference>
<organism evidence="2 3">
    <name type="scientific">Bifidobacterium commune</name>
    <dbReference type="NCBI Taxonomy" id="1505727"/>
    <lineage>
        <taxon>Bacteria</taxon>
        <taxon>Bacillati</taxon>
        <taxon>Actinomycetota</taxon>
        <taxon>Actinomycetes</taxon>
        <taxon>Bifidobacteriales</taxon>
        <taxon>Bifidobacteriaceae</taxon>
        <taxon>Bifidobacterium</taxon>
    </lineage>
</organism>
<dbReference type="InterPro" id="IPR050523">
    <property type="entry name" value="AKR_Detox_Biosynth"/>
</dbReference>
<reference evidence="3" key="1">
    <citation type="submission" date="2016-08" db="EMBL/GenBank/DDBJ databases">
        <authorList>
            <person name="Varghese N."/>
            <person name="Submissions Spin"/>
        </authorList>
    </citation>
    <scope>NUCLEOTIDE SEQUENCE [LARGE SCALE GENOMIC DNA]</scope>
    <source>
        <strain evidence="3">R-52791</strain>
    </source>
</reference>
<dbReference type="PANTHER" id="PTHR43364">
    <property type="entry name" value="NADH-SPECIFIC METHYLGLYOXAL REDUCTASE-RELATED"/>
    <property type="match status" value="1"/>
</dbReference>
<dbReference type="EMBL" id="FMBL01000003">
    <property type="protein sequence ID" value="SCC80476.1"/>
    <property type="molecule type" value="Genomic_DNA"/>
</dbReference>
<dbReference type="Proteomes" id="UP000242610">
    <property type="component" value="Unassembled WGS sequence"/>
</dbReference>
<evidence type="ECO:0000313" key="2">
    <source>
        <dbReference type="EMBL" id="SCC80476.1"/>
    </source>
</evidence>
<evidence type="ECO:0000313" key="3">
    <source>
        <dbReference type="Proteomes" id="UP000242610"/>
    </source>
</evidence>
<dbReference type="InterPro" id="IPR023210">
    <property type="entry name" value="NADP_OxRdtase_dom"/>
</dbReference>
<feature type="domain" description="NADP-dependent oxidoreductase" evidence="1">
    <location>
        <begin position="17"/>
        <end position="300"/>
    </location>
</feature>
<evidence type="ECO:0000259" key="1">
    <source>
        <dbReference type="Pfam" id="PF00248"/>
    </source>
</evidence>
<name>A0A1C4H6A2_9BIFI</name>
<gene>
    <name evidence="2" type="ORF">GA0061077_1216</name>
</gene>
<keyword evidence="3" id="KW-1185">Reference proteome</keyword>
<dbReference type="RefSeq" id="WP_091848044.1">
    <property type="nucleotide sequence ID" value="NZ_FMBL01000003.1"/>
</dbReference>
<proteinExistence type="predicted"/>
<dbReference type="Pfam" id="PF00248">
    <property type="entry name" value="Aldo_ket_red"/>
    <property type="match status" value="1"/>
</dbReference>
<dbReference type="AlphaFoldDB" id="A0A1C4H6A2"/>
<dbReference type="PANTHER" id="PTHR43364:SF1">
    <property type="entry name" value="OXIDOREDUCTASE YDHF"/>
    <property type="match status" value="1"/>
</dbReference>
<dbReference type="InterPro" id="IPR036812">
    <property type="entry name" value="NAD(P)_OxRdtase_dom_sf"/>
</dbReference>
<accession>A0A1C4H6A2</accession>
<dbReference type="GO" id="GO:0005829">
    <property type="term" value="C:cytosol"/>
    <property type="evidence" value="ECO:0007669"/>
    <property type="project" value="TreeGrafter"/>
</dbReference>
<sequence length="312" mass="34737">MRYIEIGTSGVKASCVALGAMRMNSKSADEARTIVSTALDAGINFFDTADCYTGGESSRKLGQALSDLGIDRSKIYVQTKFGIYRNPEIDQITRYDFSKDHLVAALDDELKNLQTDYVDFVLLHRPDTLVDLDELAEAFNELQSSGKVRRFGVSNVNPMQVEMLQSAVDQKLEINQLQFGLGHTGMVRQEMHVNMDDEPSVDHDGGLISYSRLRKMTIQAWSPFRFGFFAGVFLDNPKFPELNEMLQRVADVHGVTKSAIAVAWILRHPANMQVLLGSMTPSRLKEMAAGADVRLGAQEWYDLYTAAGNDLP</sequence>
<dbReference type="SUPFAM" id="SSF51430">
    <property type="entry name" value="NAD(P)-linked oxidoreductase"/>
    <property type="match status" value="1"/>
</dbReference>
<dbReference type="OrthoDB" id="9768793at2"/>
<protein>
    <submittedName>
        <fullName evidence="2">Predicted oxidoreductase</fullName>
    </submittedName>
</protein>